<evidence type="ECO:0000313" key="2">
    <source>
        <dbReference type="Proteomes" id="UP000886595"/>
    </source>
</evidence>
<dbReference type="AlphaFoldDB" id="A0A8X8B9K7"/>
<protein>
    <submittedName>
        <fullName evidence="1">Uncharacterized protein</fullName>
    </submittedName>
</protein>
<name>A0A8X8B9K7_BRACI</name>
<reference evidence="1 2" key="1">
    <citation type="submission" date="2020-02" db="EMBL/GenBank/DDBJ databases">
        <authorList>
            <person name="Ma Q."/>
            <person name="Huang Y."/>
            <person name="Song X."/>
            <person name="Pei D."/>
        </authorList>
    </citation>
    <scope>NUCLEOTIDE SEQUENCE [LARGE SCALE GENOMIC DNA]</scope>
    <source>
        <strain evidence="1">Sxm20200214</strain>
        <tissue evidence="1">Leaf</tissue>
    </source>
</reference>
<sequence>MGWGTNLELTRIHKYITNQGYYPFAYYITLDAVDTRNNTPCTFQTCLVEYPLMNGDTVRAIFHKELLAKLDTTLAWSREQEQALKFTGFDGDKHVAENKGKEFDWVVT</sequence>
<accession>A0A8X8B9K7</accession>
<organism evidence="1 2">
    <name type="scientific">Brassica carinata</name>
    <name type="common">Ethiopian mustard</name>
    <name type="synonym">Abyssinian cabbage</name>
    <dbReference type="NCBI Taxonomy" id="52824"/>
    <lineage>
        <taxon>Eukaryota</taxon>
        <taxon>Viridiplantae</taxon>
        <taxon>Streptophyta</taxon>
        <taxon>Embryophyta</taxon>
        <taxon>Tracheophyta</taxon>
        <taxon>Spermatophyta</taxon>
        <taxon>Magnoliopsida</taxon>
        <taxon>eudicotyledons</taxon>
        <taxon>Gunneridae</taxon>
        <taxon>Pentapetalae</taxon>
        <taxon>rosids</taxon>
        <taxon>malvids</taxon>
        <taxon>Brassicales</taxon>
        <taxon>Brassicaceae</taxon>
        <taxon>Brassiceae</taxon>
        <taxon>Brassica</taxon>
    </lineage>
</organism>
<dbReference type="Proteomes" id="UP000886595">
    <property type="component" value="Unassembled WGS sequence"/>
</dbReference>
<evidence type="ECO:0000313" key="1">
    <source>
        <dbReference type="EMBL" id="KAG2330039.1"/>
    </source>
</evidence>
<proteinExistence type="predicted"/>
<dbReference type="EMBL" id="JAAMPC010000001">
    <property type="protein sequence ID" value="KAG2330039.1"/>
    <property type="molecule type" value="Genomic_DNA"/>
</dbReference>
<keyword evidence="2" id="KW-1185">Reference proteome</keyword>
<gene>
    <name evidence="1" type="ORF">Bca52824_001219</name>
</gene>
<comment type="caution">
    <text evidence="1">The sequence shown here is derived from an EMBL/GenBank/DDBJ whole genome shotgun (WGS) entry which is preliminary data.</text>
</comment>
<dbReference type="OrthoDB" id="10520155at2759"/>